<dbReference type="GO" id="GO:0043240">
    <property type="term" value="C:Fanconi anaemia nuclear complex"/>
    <property type="evidence" value="ECO:0007669"/>
    <property type="project" value="InterPro"/>
</dbReference>
<dbReference type="RefSeq" id="XP_055894029.1">
    <property type="nucleotide sequence ID" value="XM_056038054.1"/>
</dbReference>
<protein>
    <submittedName>
        <fullName evidence="2 3">Uncharacterized protein LOC106062839 isoform X1</fullName>
    </submittedName>
</protein>
<dbReference type="InterPro" id="IPR038505">
    <property type="entry name" value="FANCF_C_sf"/>
</dbReference>
<evidence type="ECO:0000313" key="4">
    <source>
        <dbReference type="RefSeq" id="XP_055894029.1"/>
    </source>
</evidence>
<dbReference type="Pfam" id="PF11107">
    <property type="entry name" value="FANCF"/>
    <property type="match status" value="1"/>
</dbReference>
<evidence type="ECO:0000313" key="5">
    <source>
        <dbReference type="RefSeq" id="XP_055894032.1"/>
    </source>
</evidence>
<gene>
    <name evidence="2 3 4 5 6 7 8" type="primary">LOC106062839</name>
</gene>
<proteinExistence type="predicted"/>
<reference evidence="2 3" key="1">
    <citation type="submission" date="2025-04" db="UniProtKB">
        <authorList>
            <consortium name="RefSeq"/>
        </authorList>
    </citation>
    <scope>IDENTIFICATION</scope>
</reference>
<sequence>MSAVIIIKNIFEFAKILSSASRDDVEKWNKASIQNALNWSEYCEEIYKHVIGQDFEDDVNQKVNQLTLFLEPVSCIRLSTESLGKAKYLLVETLLSNPKFPLSSKFILRDIIQEKSECAWILRKFDDRWTQLKTYSQVCQEVLNETETVERDANLLFGYKAKCEAKTLMQHLVVSMNSSEKLERFTKYCKSLCDKLSESNEGWAIIVCLFCTIQDLDEETSARLTDVQRIILNWFKMQDISSSKLWLLDVKLLVQASCDNADFFLMYLQILLLWADTFTPVIDKGSNFTWRSSSGHTTDSLTEHFRMLFLALSPSYEERKCKALDAVVDKVTSTDFTVWHVLAQSLVNSLRDL</sequence>
<evidence type="ECO:0000313" key="8">
    <source>
        <dbReference type="RefSeq" id="XP_055894035.1"/>
    </source>
</evidence>
<evidence type="ECO:0000313" key="1">
    <source>
        <dbReference type="Proteomes" id="UP001165740"/>
    </source>
</evidence>
<evidence type="ECO:0000313" key="3">
    <source>
        <dbReference type="RefSeq" id="XP_055894028.1"/>
    </source>
</evidence>
<dbReference type="GO" id="GO:0036297">
    <property type="term" value="P:interstrand cross-link repair"/>
    <property type="evidence" value="ECO:0007669"/>
    <property type="project" value="InterPro"/>
</dbReference>
<dbReference type="RefSeq" id="XP_055894033.1">
    <property type="nucleotide sequence ID" value="XM_056038058.1"/>
</dbReference>
<organism evidence="1 6">
    <name type="scientific">Biomphalaria glabrata</name>
    <name type="common">Bloodfluke planorb</name>
    <name type="synonym">Freshwater snail</name>
    <dbReference type="NCBI Taxonomy" id="6526"/>
    <lineage>
        <taxon>Eukaryota</taxon>
        <taxon>Metazoa</taxon>
        <taxon>Spiralia</taxon>
        <taxon>Lophotrochozoa</taxon>
        <taxon>Mollusca</taxon>
        <taxon>Gastropoda</taxon>
        <taxon>Heterobranchia</taxon>
        <taxon>Euthyneura</taxon>
        <taxon>Panpulmonata</taxon>
        <taxon>Hygrophila</taxon>
        <taxon>Lymnaeoidea</taxon>
        <taxon>Planorbidae</taxon>
        <taxon>Biomphalaria</taxon>
    </lineage>
</organism>
<dbReference type="OrthoDB" id="6429998at2759"/>
<dbReference type="RefSeq" id="XP_055894027.1">
    <property type="nucleotide sequence ID" value="XM_056038052.1"/>
</dbReference>
<dbReference type="Gene3D" id="1.25.40.490">
    <property type="match status" value="1"/>
</dbReference>
<accession>A0A9W3B3H6</accession>
<evidence type="ECO:0000313" key="7">
    <source>
        <dbReference type="RefSeq" id="XP_055894034.1"/>
    </source>
</evidence>
<dbReference type="InterPro" id="IPR035428">
    <property type="entry name" value="FANCF"/>
</dbReference>
<dbReference type="RefSeq" id="XP_055894028.1">
    <property type="nucleotide sequence ID" value="XM_056038053.1"/>
</dbReference>
<dbReference type="GeneID" id="106062839"/>
<name>A0A9W3B3H6_BIOGL</name>
<dbReference type="AlphaFoldDB" id="A0A9W3B3H6"/>
<dbReference type="RefSeq" id="XP_055894035.1">
    <property type="nucleotide sequence ID" value="XM_056038060.1"/>
</dbReference>
<keyword evidence="1" id="KW-1185">Reference proteome</keyword>
<evidence type="ECO:0000313" key="6">
    <source>
        <dbReference type="RefSeq" id="XP_055894033.1"/>
    </source>
</evidence>
<dbReference type="RefSeq" id="XP_055894034.1">
    <property type="nucleotide sequence ID" value="XM_056038059.1"/>
</dbReference>
<dbReference type="OMA" id="LNWADYC"/>
<dbReference type="RefSeq" id="XP_055894032.1">
    <property type="nucleotide sequence ID" value="XM_056038057.1"/>
</dbReference>
<dbReference type="Proteomes" id="UP001165740">
    <property type="component" value="Chromosome 8"/>
</dbReference>
<evidence type="ECO:0000313" key="2">
    <source>
        <dbReference type="RefSeq" id="XP_055894027.1"/>
    </source>
</evidence>